<sequence>RLPAFEAVETLHKVARYRPDSPAAYHAHLTLARYYASIESFETDDEYLAALVVDDTVEARLELARYLEEQNDRVGAYKQYRAMIGLERPDAFAGMRRTAPDAVTVAGDLLGSGYCSDALEVLRHVDSCEAHCLRGRALRCLGLDDEVAAEEAACQECSGGERVESAEAENLGEKEQTLLNSDDPVDWWRATWDMDVQRRYTDVVPIYLRIAESDVYVSDDAAYRAWVLARRELRDPKVQ</sequence>
<dbReference type="AlphaFoldDB" id="X0XP80"/>
<gene>
    <name evidence="1" type="ORF">S01H1_74821</name>
</gene>
<reference evidence="1" key="1">
    <citation type="journal article" date="2014" name="Front. Microbiol.">
        <title>High frequency of phylogenetically diverse reductive dehalogenase-homologous genes in deep subseafloor sedimentary metagenomes.</title>
        <authorList>
            <person name="Kawai M."/>
            <person name="Futagami T."/>
            <person name="Toyoda A."/>
            <person name="Takaki Y."/>
            <person name="Nishi S."/>
            <person name="Hori S."/>
            <person name="Arai W."/>
            <person name="Tsubouchi T."/>
            <person name="Morono Y."/>
            <person name="Uchiyama I."/>
            <person name="Ito T."/>
            <person name="Fujiyama A."/>
            <person name="Inagaki F."/>
            <person name="Takami H."/>
        </authorList>
    </citation>
    <scope>NUCLEOTIDE SEQUENCE</scope>
    <source>
        <strain evidence="1">Expedition CK06-06</strain>
    </source>
</reference>
<name>X0XP80_9ZZZZ</name>
<protein>
    <submittedName>
        <fullName evidence="1">Uncharacterized protein</fullName>
    </submittedName>
</protein>
<evidence type="ECO:0000313" key="1">
    <source>
        <dbReference type="EMBL" id="GAG44990.1"/>
    </source>
</evidence>
<feature type="non-terminal residue" evidence="1">
    <location>
        <position position="1"/>
    </location>
</feature>
<comment type="caution">
    <text evidence="1">The sequence shown here is derived from an EMBL/GenBank/DDBJ whole genome shotgun (WGS) entry which is preliminary data.</text>
</comment>
<feature type="non-terminal residue" evidence="1">
    <location>
        <position position="239"/>
    </location>
</feature>
<dbReference type="EMBL" id="BARS01050077">
    <property type="protein sequence ID" value="GAG44990.1"/>
    <property type="molecule type" value="Genomic_DNA"/>
</dbReference>
<accession>X0XP80</accession>
<organism evidence="1">
    <name type="scientific">marine sediment metagenome</name>
    <dbReference type="NCBI Taxonomy" id="412755"/>
    <lineage>
        <taxon>unclassified sequences</taxon>
        <taxon>metagenomes</taxon>
        <taxon>ecological metagenomes</taxon>
    </lineage>
</organism>
<proteinExistence type="predicted"/>